<dbReference type="RefSeq" id="WP_283268345.1">
    <property type="nucleotide sequence ID" value="NZ_CP125669.1"/>
</dbReference>
<proteinExistence type="predicted"/>
<reference evidence="2 3" key="1">
    <citation type="submission" date="2023-05" db="EMBL/GenBank/DDBJ databases">
        <title>The complete genome of Acinetobacter sp. nov KCTC 92772.</title>
        <authorList>
            <person name="Zhou G."/>
        </authorList>
    </citation>
    <scope>NUCLEOTIDE SEQUENCE [LARGE SCALE GENOMIC DNA]</scope>
    <source>
        <strain evidence="2 3">KCTC 92772</strain>
    </source>
</reference>
<evidence type="ECO:0000313" key="3">
    <source>
        <dbReference type="Proteomes" id="UP001229836"/>
    </source>
</evidence>
<name>A0ABY8S729_9GAMM</name>
<organism evidence="2 3">
    <name type="scientific">Acinetobacter corruptisaponis</name>
    <dbReference type="NCBI Taxonomy" id="3045147"/>
    <lineage>
        <taxon>Bacteria</taxon>
        <taxon>Pseudomonadati</taxon>
        <taxon>Pseudomonadota</taxon>
        <taxon>Gammaproteobacteria</taxon>
        <taxon>Moraxellales</taxon>
        <taxon>Moraxellaceae</taxon>
        <taxon>Acinetobacter</taxon>
    </lineage>
</organism>
<dbReference type="Proteomes" id="UP001229836">
    <property type="component" value="Chromosome"/>
</dbReference>
<evidence type="ECO:0000313" key="2">
    <source>
        <dbReference type="EMBL" id="WHP06754.1"/>
    </source>
</evidence>
<sequence>MPIQTNNLVLYKSERQTDTPDGGGKYSGQIVVDGESNNLFPDVSELDRTMGRVSLRKIFAAVNNNDTEALMGSTVFISKNPDDPNVSALLFSTRSHTDTRDSAQNRLENYLAKGAQAVGSLLDTAYTGMKSFQVAMGKSEAENSIGDTIVLVVSEGAVNEFAQYVRITSVETRIATIRVNNNDVEYKIATYGFQDPLSRDFVGVSALQWYNNAKPATTLRDSIVADAGVYNASVALADDVAVGSFTVQAESIFSQLIPSSQTETPLLDLNAVSENPALVAGNSGTITVQYTTNVNTSQSLYLGSSVLPGSLSFTLFGQAITDNGGTLRTTTGTQVGTIDYQTGRIVWTNAIGSGNAILSITFTPASAPVQPFESYALPVTQNNQGTNWTGVLVPIPAPGALSVSFMAQGKFYVLKDNGTGRLVGANESIGSGSINYSTGTWLLTTGALPDVGTPILLQWGSPITTFARADLSVSPAGVDFQLFHNGIVSLTATWLLDGETKTATVNSAGQFTGDATGFMTFNTGKGRLIPNKLPQKNTVFTLTYNYGEGKSQTKTATPDENQKLIFTIGTGSAIQPSSVGLEIPLSMEVGGNSVSTVTLHDVPIDGTTGNLVNDFGVVMGTIIYATGLCEVTPTAIKVVYQTVYTPVTSYISG</sequence>
<gene>
    <name evidence="2" type="ORF">QLH32_04595</name>
</gene>
<dbReference type="EMBL" id="CP125669">
    <property type="protein sequence ID" value="WHP06754.1"/>
    <property type="molecule type" value="Genomic_DNA"/>
</dbReference>
<keyword evidence="3" id="KW-1185">Reference proteome</keyword>
<feature type="region of interest" description="Disordered" evidence="1">
    <location>
        <begin position="1"/>
        <end position="26"/>
    </location>
</feature>
<protein>
    <submittedName>
        <fullName evidence="2">Uncharacterized protein</fullName>
    </submittedName>
</protein>
<accession>A0ABY8S729</accession>
<evidence type="ECO:0000256" key="1">
    <source>
        <dbReference type="SAM" id="MobiDB-lite"/>
    </source>
</evidence>